<accession>A0A0N4URZ0</accession>
<organism evidence="9 10">
    <name type="scientific">Dracunculus medinensis</name>
    <name type="common">Guinea worm</name>
    <dbReference type="NCBI Taxonomy" id="318479"/>
    <lineage>
        <taxon>Eukaryota</taxon>
        <taxon>Metazoa</taxon>
        <taxon>Ecdysozoa</taxon>
        <taxon>Nematoda</taxon>
        <taxon>Chromadorea</taxon>
        <taxon>Rhabditida</taxon>
        <taxon>Spirurina</taxon>
        <taxon>Dracunculoidea</taxon>
        <taxon>Dracunculidae</taxon>
        <taxon>Dracunculus</taxon>
    </lineage>
</organism>
<evidence type="ECO:0000256" key="4">
    <source>
        <dbReference type="ARBA" id="ARBA00022679"/>
    </source>
</evidence>
<comment type="subcellular location">
    <subcellularLocation>
        <location evidence="1">Membrane</location>
        <topology evidence="1">Single-pass membrane protein</topology>
    </subcellularLocation>
</comment>
<dbReference type="PANTHER" id="PTHR21645">
    <property type="entry name" value="GLYCOSYLTRANSFERASE FAMILY 92 PROTEIN"/>
    <property type="match status" value="1"/>
</dbReference>
<evidence type="ECO:0000256" key="6">
    <source>
        <dbReference type="ARBA" id="ARBA00022989"/>
    </source>
</evidence>
<proteinExistence type="inferred from homology"/>
<keyword evidence="4 8" id="KW-0808">Transferase</keyword>
<evidence type="ECO:0000256" key="8">
    <source>
        <dbReference type="RuleBase" id="RU366017"/>
    </source>
</evidence>
<dbReference type="GO" id="GO:0016757">
    <property type="term" value="F:glycosyltransferase activity"/>
    <property type="evidence" value="ECO:0007669"/>
    <property type="project" value="UniProtKB-UniRule"/>
</dbReference>
<dbReference type="PANTHER" id="PTHR21645:SF2">
    <property type="entry name" value="GLYCOSYLTRANSFERASE FAMILY 92 PROTEIN F59C6.8"/>
    <property type="match status" value="1"/>
</dbReference>
<keyword evidence="6" id="KW-1133">Transmembrane helix</keyword>
<dbReference type="Proteomes" id="UP000038040">
    <property type="component" value="Unplaced"/>
</dbReference>
<evidence type="ECO:0000256" key="2">
    <source>
        <dbReference type="ARBA" id="ARBA00007647"/>
    </source>
</evidence>
<name>A0A0N4URZ0_DRAME</name>
<evidence type="ECO:0000256" key="7">
    <source>
        <dbReference type="ARBA" id="ARBA00023136"/>
    </source>
</evidence>
<dbReference type="InterPro" id="IPR052012">
    <property type="entry name" value="GTase_92"/>
</dbReference>
<evidence type="ECO:0000256" key="5">
    <source>
        <dbReference type="ARBA" id="ARBA00022692"/>
    </source>
</evidence>
<dbReference type="GO" id="GO:0016020">
    <property type="term" value="C:membrane"/>
    <property type="evidence" value="ECO:0007669"/>
    <property type="project" value="UniProtKB-SubCell"/>
</dbReference>
<reference evidence="10" key="1">
    <citation type="submission" date="2017-02" db="UniProtKB">
        <authorList>
            <consortium name="WormBaseParasite"/>
        </authorList>
    </citation>
    <scope>IDENTIFICATION</scope>
</reference>
<evidence type="ECO:0000313" key="9">
    <source>
        <dbReference type="Proteomes" id="UP000038040"/>
    </source>
</evidence>
<dbReference type="WBParaSite" id="DME_0001082201-mRNA-1">
    <property type="protein sequence ID" value="DME_0001082201-mRNA-1"/>
    <property type="gene ID" value="DME_0001082201"/>
</dbReference>
<evidence type="ECO:0000256" key="1">
    <source>
        <dbReference type="ARBA" id="ARBA00004167"/>
    </source>
</evidence>
<evidence type="ECO:0000313" key="10">
    <source>
        <dbReference type="WBParaSite" id="DME_0001082201-mRNA-1"/>
    </source>
</evidence>
<keyword evidence="7" id="KW-0472">Membrane</keyword>
<protein>
    <recommendedName>
        <fullName evidence="8">Glycosyltransferase family 92 protein</fullName>
        <ecNumber evidence="8">2.4.1.-</ecNumber>
    </recommendedName>
</protein>
<keyword evidence="5" id="KW-0812">Transmembrane</keyword>
<dbReference type="EC" id="2.4.1.-" evidence="8"/>
<evidence type="ECO:0000256" key="3">
    <source>
        <dbReference type="ARBA" id="ARBA00022676"/>
    </source>
</evidence>
<keyword evidence="3 8" id="KW-0328">Glycosyltransferase</keyword>
<sequence length="348" mass="40319">LQIEFRNPAAGALNIVACFSPLFLSDNWQLLLISLELHKFYGASLQVHYIQSILSETMAILKIYEAQKVVSIEPWSKINFDKLNIAYDPNLELNWRNQESAMCDCLLKYKESASFIIFGDIDDVLIPRMSNSFFAEFTYFHSLFPKAAAFLYDRHQVSIKAERNPLNFSLARTISRTKITNDLDDPKSIAIPSRIHSTFIHWPGIVLPGYNIQRIKNTTNFMLHLRHWQSEVIAKNISELKISKNVTREIDRTFHNFVEKYAIKEFMDLPSRNFYFPLIEQCYNAIFYSKAKQPDFCPTPMRCNVTPVIGVRCTLGKNIYKSNKLGGITVHTVQWTGYEEFDDGCRIK</sequence>
<dbReference type="Pfam" id="PF01697">
    <property type="entry name" value="Glyco_transf_92"/>
    <property type="match status" value="1"/>
</dbReference>
<dbReference type="InterPro" id="IPR008166">
    <property type="entry name" value="Glyco_transf_92"/>
</dbReference>
<comment type="similarity">
    <text evidence="2 8">Belongs to the glycosyltransferase 92 family.</text>
</comment>
<dbReference type="AlphaFoldDB" id="A0A0N4URZ0"/>